<evidence type="ECO:0000313" key="2">
    <source>
        <dbReference type="Proteomes" id="UP000482295"/>
    </source>
</evidence>
<gene>
    <name evidence="1" type="ORF">F0475_02145</name>
</gene>
<dbReference type="Proteomes" id="UP000482295">
    <property type="component" value="Unassembled WGS sequence"/>
</dbReference>
<comment type="caution">
    <text evidence="1">The sequence shown here is derived from an EMBL/GenBank/DDBJ whole genome shotgun (WGS) entry which is preliminary data.</text>
</comment>
<sequence>MVDLLINGRNALTEWGIRMGDGFLDTLNSYYPLKDYITNNDRLRDGMQYANITPKVNERSIVLNFTMEGSDAADFNAKNKSFAEIMRMGDITIQIPDDSPDVYHLKYTGKSCTFARNTERTFAKFGLAFIEPNPTNRI</sequence>
<proteinExistence type="predicted"/>
<protein>
    <submittedName>
        <fullName evidence="1">Uncharacterized protein</fullName>
    </submittedName>
</protein>
<dbReference type="EMBL" id="VVIQ01000002">
    <property type="protein sequence ID" value="MUL27146.1"/>
    <property type="molecule type" value="Genomic_DNA"/>
</dbReference>
<keyword evidence="2" id="KW-1185">Reference proteome</keyword>
<evidence type="ECO:0000313" key="1">
    <source>
        <dbReference type="EMBL" id="MUL27146.1"/>
    </source>
</evidence>
<accession>A0A7C9HES1</accession>
<name>A0A7C9HES1_9BACT</name>
<dbReference type="AlphaFoldDB" id="A0A7C9HES1"/>
<dbReference type="RefSeq" id="WP_155715180.1">
    <property type="nucleotide sequence ID" value="NZ_VVIQ01000002.1"/>
</dbReference>
<reference evidence="1 2" key="1">
    <citation type="submission" date="2019-09" db="EMBL/GenBank/DDBJ databases">
        <title>Prevotella A2879 sp. nov., isolated from an abscess of a patient.</title>
        <authorList>
            <person name="Buhl M."/>
            <person name="Oberhettinger P."/>
        </authorList>
    </citation>
    <scope>NUCLEOTIDE SEQUENCE [LARGE SCALE GENOMIC DNA]</scope>
    <source>
        <strain evidence="1 2">A2879</strain>
    </source>
</reference>
<organism evidence="1 2">
    <name type="scientific">Prevotella vespertina</name>
    <dbReference type="NCBI Taxonomy" id="2608404"/>
    <lineage>
        <taxon>Bacteria</taxon>
        <taxon>Pseudomonadati</taxon>
        <taxon>Bacteroidota</taxon>
        <taxon>Bacteroidia</taxon>
        <taxon>Bacteroidales</taxon>
        <taxon>Prevotellaceae</taxon>
        <taxon>Prevotella</taxon>
    </lineage>
</organism>